<organism evidence="2 3">
    <name type="scientific">Leptidea sinapis</name>
    <dbReference type="NCBI Taxonomy" id="189913"/>
    <lineage>
        <taxon>Eukaryota</taxon>
        <taxon>Metazoa</taxon>
        <taxon>Ecdysozoa</taxon>
        <taxon>Arthropoda</taxon>
        <taxon>Hexapoda</taxon>
        <taxon>Insecta</taxon>
        <taxon>Pterygota</taxon>
        <taxon>Neoptera</taxon>
        <taxon>Endopterygota</taxon>
        <taxon>Lepidoptera</taxon>
        <taxon>Glossata</taxon>
        <taxon>Ditrysia</taxon>
        <taxon>Papilionoidea</taxon>
        <taxon>Pieridae</taxon>
        <taxon>Dismorphiinae</taxon>
        <taxon>Leptidea</taxon>
    </lineage>
</organism>
<evidence type="ECO:0000256" key="1">
    <source>
        <dbReference type="SAM" id="SignalP"/>
    </source>
</evidence>
<dbReference type="InterPro" id="IPR005055">
    <property type="entry name" value="A10/PebIII"/>
</dbReference>
<dbReference type="Proteomes" id="UP000324832">
    <property type="component" value="Unassembled WGS sequence"/>
</dbReference>
<feature type="signal peptide" evidence="1">
    <location>
        <begin position="1"/>
        <end position="16"/>
    </location>
</feature>
<reference evidence="2 3" key="1">
    <citation type="submission" date="2017-07" db="EMBL/GenBank/DDBJ databases">
        <authorList>
            <person name="Talla V."/>
            <person name="Backstrom N."/>
        </authorList>
    </citation>
    <scope>NUCLEOTIDE SEQUENCE [LARGE SCALE GENOMIC DNA]</scope>
</reference>
<dbReference type="OrthoDB" id="7256944at2759"/>
<name>A0A5E4QXX6_9NEOP</name>
<dbReference type="InterPro" id="IPR036682">
    <property type="entry name" value="OS_D_A10/PebIII_sf"/>
</dbReference>
<dbReference type="PANTHER" id="PTHR11257:SF13">
    <property type="entry name" value="GEO07322P1"/>
    <property type="match status" value="1"/>
</dbReference>
<dbReference type="SUPFAM" id="SSF100910">
    <property type="entry name" value="Chemosensory protein Csp2"/>
    <property type="match status" value="1"/>
</dbReference>
<protein>
    <submittedName>
        <fullName evidence="2">Uncharacterized protein</fullName>
    </submittedName>
</protein>
<dbReference type="Gene3D" id="1.10.2080.10">
    <property type="entry name" value="Insect odorant-binding protein A10/Ejaculatory bulb-specific protein 3"/>
    <property type="match status" value="1"/>
</dbReference>
<evidence type="ECO:0000313" key="2">
    <source>
        <dbReference type="EMBL" id="VVD02093.1"/>
    </source>
</evidence>
<feature type="chain" id="PRO_5022775072" evidence="1">
    <location>
        <begin position="17"/>
        <end position="123"/>
    </location>
</feature>
<dbReference type="Pfam" id="PF03392">
    <property type="entry name" value="OS-D"/>
    <property type="match status" value="1"/>
</dbReference>
<sequence>MNIYFCLLVLLPITIAQPVDYYDTGNNNIDIDILAANRDFMTITLNCLVDKGTCDPQMQLYKDNMKDSIDTLCTRCTDVHKHLWNRFLAIVPIDYTTQYSEFQKVYDPTGTKLDELKKVVKDY</sequence>
<evidence type="ECO:0000313" key="3">
    <source>
        <dbReference type="Proteomes" id="UP000324832"/>
    </source>
</evidence>
<keyword evidence="3" id="KW-1185">Reference proteome</keyword>
<keyword evidence="1" id="KW-0732">Signal</keyword>
<gene>
    <name evidence="2" type="ORF">LSINAPIS_LOCUS12373</name>
</gene>
<accession>A0A5E4QXX6</accession>
<proteinExistence type="predicted"/>
<dbReference type="EMBL" id="FZQP02005778">
    <property type="protein sequence ID" value="VVD02093.1"/>
    <property type="molecule type" value="Genomic_DNA"/>
</dbReference>
<dbReference type="PANTHER" id="PTHR11257">
    <property type="entry name" value="CHEMOSENSORY PROTEIN-RELATED"/>
    <property type="match status" value="1"/>
</dbReference>
<dbReference type="AlphaFoldDB" id="A0A5E4QXX6"/>